<feature type="binding site" evidence="7">
    <location>
        <position position="248"/>
    </location>
    <ligand>
        <name>Mg(2+)</name>
        <dbReference type="ChEBI" id="CHEBI:18420"/>
    </ligand>
</feature>
<evidence type="ECO:0000259" key="8">
    <source>
        <dbReference type="PROSITE" id="PS51709"/>
    </source>
</evidence>
<organism evidence="9 10">
    <name type="scientific">Alteriqipengyuania halimionae</name>
    <dbReference type="NCBI Taxonomy" id="1926630"/>
    <lineage>
        <taxon>Bacteria</taxon>
        <taxon>Pseudomonadati</taxon>
        <taxon>Pseudomonadota</taxon>
        <taxon>Alphaproteobacteria</taxon>
        <taxon>Sphingomonadales</taxon>
        <taxon>Erythrobacteraceae</taxon>
        <taxon>Alteriqipengyuania</taxon>
    </lineage>
</organism>
<comment type="similarity">
    <text evidence="1 7">Belongs to the TRAFAC class TrmE-Era-EngA-EngB-Septin-like GTPase superfamily. TrmE GTPase family.</text>
</comment>
<dbReference type="InterPro" id="IPR004520">
    <property type="entry name" value="GTPase_MnmE"/>
</dbReference>
<dbReference type="NCBIfam" id="TIGR00231">
    <property type="entry name" value="small_GTP"/>
    <property type="match status" value="1"/>
</dbReference>
<keyword evidence="7" id="KW-0963">Cytoplasm</keyword>
<dbReference type="InterPro" id="IPR005225">
    <property type="entry name" value="Small_GTP-bd"/>
</dbReference>
<evidence type="ECO:0000256" key="2">
    <source>
        <dbReference type="ARBA" id="ARBA00022694"/>
    </source>
</evidence>
<dbReference type="PANTHER" id="PTHR42714">
    <property type="entry name" value="TRNA MODIFICATION GTPASE GTPBP3"/>
    <property type="match status" value="1"/>
</dbReference>
<feature type="domain" description="TrmE-type G" evidence="8">
    <location>
        <begin position="213"/>
        <end position="351"/>
    </location>
</feature>
<comment type="subunit">
    <text evidence="7">Homodimer. Heterotetramer of two MnmE and two MnmG subunits.</text>
</comment>
<dbReference type="InterPro" id="IPR027417">
    <property type="entry name" value="P-loop_NTPase"/>
</dbReference>
<dbReference type="AlphaFoldDB" id="A0A6I4U415"/>
<comment type="cofactor">
    <cofactor evidence="7">
        <name>K(+)</name>
        <dbReference type="ChEBI" id="CHEBI:29103"/>
    </cofactor>
    <text evidence="7">Binds 1 potassium ion per subunit.</text>
</comment>
<feature type="binding site" evidence="7">
    <location>
        <begin position="267"/>
        <end position="270"/>
    </location>
    <ligand>
        <name>GTP</name>
        <dbReference type="ChEBI" id="CHEBI:37565"/>
    </ligand>
</feature>
<dbReference type="Gene3D" id="3.30.1360.120">
    <property type="entry name" value="Probable tRNA modification gtpase trme, domain 1"/>
    <property type="match status" value="1"/>
</dbReference>
<dbReference type="HAMAP" id="MF_00379">
    <property type="entry name" value="GTPase_MnmE"/>
    <property type="match status" value="1"/>
</dbReference>
<dbReference type="GO" id="GO:0046872">
    <property type="term" value="F:metal ion binding"/>
    <property type="evidence" value="ECO:0007669"/>
    <property type="project" value="UniProtKB-KW"/>
</dbReference>
<sequence length="424" mass="45183">MDDTIFALSSGAPPAAIAIVRVSGSRAGEIAEGLSGRKPEPRRAALARLRNREGETLDDALILWFPGPDTATGEDLLELHCHGGRAVVRAVEHALQHAWDCRPAEAGEFTRRAFANGRIDLAQAEALGDLLSAESELQRRVAVRMAGGAASARVEDWRERLLILAAQIEAALDFSDEDDVADLSPAFSAGVATLAAEIGEWLARPAAERLREGIRIALAGPPNSGKSSLFNRLLDEEAAIATPIEGTTRDLLERPIAWGGVPFTLIDTAGLRDTTDDAIEAIGIERARSALADADIVLWLGPKGEGPRGAWEIETKSDLDGPGKHAARHRVSAVNGEGVLGLQTDLVASARDILPKPGETALNARQRAALMPAEDALLSIENEGDHLLIAENLRRARVAFDAFTGRAASEDVLDRLFGQFCIGK</sequence>
<keyword evidence="6 7" id="KW-0342">GTP-binding</keyword>
<gene>
    <name evidence="7 9" type="primary">mnmE</name>
    <name evidence="7" type="synonym">trmE</name>
    <name evidence="9" type="ORF">GRI68_11735</name>
</gene>
<dbReference type="CDD" id="cd04164">
    <property type="entry name" value="trmE"/>
    <property type="match status" value="1"/>
</dbReference>
<dbReference type="FunFam" id="3.30.1360.120:FF:000007">
    <property type="entry name" value="tRNA modification GTPase GTPBP3, mitochondrial"/>
    <property type="match status" value="1"/>
</dbReference>
<evidence type="ECO:0000256" key="1">
    <source>
        <dbReference type="ARBA" id="ARBA00011043"/>
    </source>
</evidence>
<dbReference type="RefSeq" id="WP_160617411.1">
    <property type="nucleotide sequence ID" value="NZ_WTYR01000001.1"/>
</dbReference>
<dbReference type="Gene3D" id="1.20.120.430">
    <property type="entry name" value="tRNA modification GTPase MnmE domain 2"/>
    <property type="match status" value="1"/>
</dbReference>
<feature type="binding site" evidence="7">
    <location>
        <position position="244"/>
    </location>
    <ligand>
        <name>K(+)</name>
        <dbReference type="ChEBI" id="CHEBI:29103"/>
    </ligand>
</feature>
<keyword evidence="7" id="KW-0460">Magnesium</keyword>
<dbReference type="Pfam" id="PF10396">
    <property type="entry name" value="TrmE_N"/>
    <property type="match status" value="1"/>
</dbReference>
<feature type="binding site" evidence="7">
    <location>
        <position position="242"/>
    </location>
    <ligand>
        <name>K(+)</name>
        <dbReference type="ChEBI" id="CHEBI:29103"/>
    </ligand>
</feature>
<feature type="binding site" evidence="7">
    <location>
        <begin position="223"/>
        <end position="228"/>
    </location>
    <ligand>
        <name>GTP</name>
        <dbReference type="ChEBI" id="CHEBI:37565"/>
    </ligand>
</feature>
<dbReference type="EMBL" id="WTYR01000001">
    <property type="protein sequence ID" value="MXP10849.1"/>
    <property type="molecule type" value="Genomic_DNA"/>
</dbReference>
<dbReference type="CDD" id="cd14858">
    <property type="entry name" value="TrmE_N"/>
    <property type="match status" value="1"/>
</dbReference>
<name>A0A6I4U415_9SPHN</name>
<dbReference type="InterPro" id="IPR006073">
    <property type="entry name" value="GTP-bd"/>
</dbReference>
<comment type="subcellular location">
    <subcellularLocation>
        <location evidence="7">Cytoplasm</location>
    </subcellularLocation>
</comment>
<dbReference type="PROSITE" id="PS51709">
    <property type="entry name" value="G_TRME"/>
    <property type="match status" value="1"/>
</dbReference>
<reference evidence="9 10" key="1">
    <citation type="submission" date="2019-12" db="EMBL/GenBank/DDBJ databases">
        <title>Genomic-based taxomic classification of the family Erythrobacteraceae.</title>
        <authorList>
            <person name="Xu L."/>
        </authorList>
    </citation>
    <scope>NUCLEOTIDE SEQUENCE [LARGE SCALE GENOMIC DNA]</scope>
    <source>
        <strain evidence="9 10">LMG 29519</strain>
    </source>
</reference>
<dbReference type="SUPFAM" id="SSF52540">
    <property type="entry name" value="P-loop containing nucleoside triphosphate hydrolases"/>
    <property type="match status" value="1"/>
</dbReference>
<evidence type="ECO:0000313" key="9">
    <source>
        <dbReference type="EMBL" id="MXP10849.1"/>
    </source>
</evidence>
<comment type="caution">
    <text evidence="9">The sequence shown here is derived from an EMBL/GenBank/DDBJ whole genome shotgun (WGS) entry which is preliminary data.</text>
</comment>
<dbReference type="PANTHER" id="PTHR42714:SF2">
    <property type="entry name" value="TRNA MODIFICATION GTPASE GTPBP3, MITOCHONDRIAL"/>
    <property type="match status" value="1"/>
</dbReference>
<dbReference type="InterPro" id="IPR018948">
    <property type="entry name" value="GTP-bd_TrmE_N"/>
</dbReference>
<evidence type="ECO:0000256" key="3">
    <source>
        <dbReference type="ARBA" id="ARBA00022741"/>
    </source>
</evidence>
<feature type="binding site" evidence="7">
    <location>
        <position position="78"/>
    </location>
    <ligand>
        <name>(6S)-5-formyl-5,6,7,8-tetrahydrofolate</name>
        <dbReference type="ChEBI" id="CHEBI:57457"/>
    </ligand>
</feature>
<evidence type="ECO:0000256" key="4">
    <source>
        <dbReference type="ARBA" id="ARBA00022801"/>
    </source>
</evidence>
<dbReference type="OrthoDB" id="9805918at2"/>
<evidence type="ECO:0000256" key="5">
    <source>
        <dbReference type="ARBA" id="ARBA00022958"/>
    </source>
</evidence>
<dbReference type="InterPro" id="IPR027266">
    <property type="entry name" value="TrmE/GcvT-like"/>
</dbReference>
<dbReference type="SUPFAM" id="SSF116878">
    <property type="entry name" value="TrmE connector domain"/>
    <property type="match status" value="1"/>
</dbReference>
<keyword evidence="7" id="KW-0479">Metal-binding</keyword>
<evidence type="ECO:0000256" key="7">
    <source>
        <dbReference type="HAMAP-Rule" id="MF_00379"/>
    </source>
</evidence>
<comment type="caution">
    <text evidence="7">Lacks conserved residue(s) required for the propagation of feature annotation.</text>
</comment>
<feature type="binding site" evidence="7">
    <location>
        <position position="424"/>
    </location>
    <ligand>
        <name>(6S)-5-formyl-5,6,7,8-tetrahydrofolate</name>
        <dbReference type="ChEBI" id="CHEBI:57457"/>
    </ligand>
</feature>
<protein>
    <recommendedName>
        <fullName evidence="7">tRNA modification GTPase MnmE</fullName>
        <ecNumber evidence="7">3.6.-.-</ecNumber>
    </recommendedName>
</protein>
<dbReference type="GO" id="GO:0005737">
    <property type="term" value="C:cytoplasm"/>
    <property type="evidence" value="ECO:0007669"/>
    <property type="project" value="UniProtKB-SubCell"/>
</dbReference>
<feature type="binding site" evidence="7">
    <location>
        <position position="223"/>
    </location>
    <ligand>
        <name>K(+)</name>
        <dbReference type="ChEBI" id="CHEBI:29103"/>
    </ligand>
</feature>
<keyword evidence="5 7" id="KW-0630">Potassium</keyword>
<evidence type="ECO:0000256" key="6">
    <source>
        <dbReference type="ARBA" id="ARBA00023134"/>
    </source>
</evidence>
<dbReference type="Proteomes" id="UP000429229">
    <property type="component" value="Unassembled WGS sequence"/>
</dbReference>
<dbReference type="GO" id="GO:0030488">
    <property type="term" value="P:tRNA methylation"/>
    <property type="evidence" value="ECO:0007669"/>
    <property type="project" value="TreeGrafter"/>
</dbReference>
<feature type="binding site" evidence="7">
    <location>
        <begin position="242"/>
        <end position="248"/>
    </location>
    <ligand>
        <name>GTP</name>
        <dbReference type="ChEBI" id="CHEBI:37565"/>
    </ligand>
</feature>
<dbReference type="Pfam" id="PF01926">
    <property type="entry name" value="MMR_HSR1"/>
    <property type="match status" value="1"/>
</dbReference>
<comment type="function">
    <text evidence="7">Exhibits a very high intrinsic GTPase hydrolysis rate. Involved in the addition of a carboxymethylaminomethyl (cmnm) group at the wobble position (U34) of certain tRNAs, forming tRNA-cmnm(5)s(2)U34.</text>
</comment>
<dbReference type="GO" id="GO:0005525">
    <property type="term" value="F:GTP binding"/>
    <property type="evidence" value="ECO:0007669"/>
    <property type="project" value="UniProtKB-UniRule"/>
</dbReference>
<dbReference type="SUPFAM" id="SSF103025">
    <property type="entry name" value="Folate-binding domain"/>
    <property type="match status" value="1"/>
</dbReference>
<feature type="binding site" evidence="7">
    <location>
        <position position="247"/>
    </location>
    <ligand>
        <name>K(+)</name>
        <dbReference type="ChEBI" id="CHEBI:29103"/>
    </ligand>
</feature>
<feature type="binding site" evidence="7">
    <location>
        <position position="118"/>
    </location>
    <ligand>
        <name>(6S)-5-formyl-5,6,7,8-tetrahydrofolate</name>
        <dbReference type="ChEBI" id="CHEBI:57457"/>
    </ligand>
</feature>
<accession>A0A6I4U415</accession>
<evidence type="ECO:0000313" key="10">
    <source>
        <dbReference type="Proteomes" id="UP000429229"/>
    </source>
</evidence>
<dbReference type="GO" id="GO:0002098">
    <property type="term" value="P:tRNA wobble uridine modification"/>
    <property type="evidence" value="ECO:0007669"/>
    <property type="project" value="TreeGrafter"/>
</dbReference>
<dbReference type="GO" id="GO:0003924">
    <property type="term" value="F:GTPase activity"/>
    <property type="evidence" value="ECO:0007669"/>
    <property type="project" value="UniProtKB-UniRule"/>
</dbReference>
<keyword evidence="10" id="KW-1185">Reference proteome</keyword>
<dbReference type="Gene3D" id="3.40.50.300">
    <property type="entry name" value="P-loop containing nucleotide triphosphate hydrolases"/>
    <property type="match status" value="1"/>
</dbReference>
<feature type="binding site" evidence="7">
    <location>
        <position position="21"/>
    </location>
    <ligand>
        <name>(6S)-5-formyl-5,6,7,8-tetrahydrofolate</name>
        <dbReference type="ChEBI" id="CHEBI:57457"/>
    </ligand>
</feature>
<dbReference type="InterPro" id="IPR031168">
    <property type="entry name" value="G_TrmE"/>
</dbReference>
<dbReference type="InterPro" id="IPR025867">
    <property type="entry name" value="MnmE_helical"/>
</dbReference>
<dbReference type="Pfam" id="PF12631">
    <property type="entry name" value="MnmE_helical"/>
    <property type="match status" value="1"/>
</dbReference>
<dbReference type="InterPro" id="IPR027368">
    <property type="entry name" value="MnmE_dom2"/>
</dbReference>
<dbReference type="EC" id="3.6.-.-" evidence="7"/>
<proteinExistence type="inferred from homology"/>
<keyword evidence="3 7" id="KW-0547">Nucleotide-binding</keyword>
<feature type="binding site" evidence="7">
    <location>
        <position position="227"/>
    </location>
    <ligand>
        <name>Mg(2+)</name>
        <dbReference type="ChEBI" id="CHEBI:18420"/>
    </ligand>
</feature>
<dbReference type="NCBIfam" id="NF003661">
    <property type="entry name" value="PRK05291.1-3"/>
    <property type="match status" value="1"/>
</dbReference>
<keyword evidence="2 7" id="KW-0819">tRNA processing</keyword>
<keyword evidence="4 7" id="KW-0378">Hydrolase</keyword>